<dbReference type="eggNOG" id="ENOG502RZUI">
    <property type="taxonomic scope" value="Eukaryota"/>
</dbReference>
<reference evidence="2 3" key="1">
    <citation type="journal article" date="2011" name="Proc. Natl. Acad. Sci. U.S.A.">
        <title>Comparative genomics of xylose-fermenting fungi for enhanced biofuel production.</title>
        <authorList>
            <person name="Wohlbach D.J."/>
            <person name="Kuo A."/>
            <person name="Sato T.K."/>
            <person name="Potts K.M."/>
            <person name="Salamov A.A."/>
            <person name="LaButti K.M."/>
            <person name="Sun H."/>
            <person name="Clum A."/>
            <person name="Pangilinan J.L."/>
            <person name="Lindquist E.A."/>
            <person name="Lucas S."/>
            <person name="Lapidus A."/>
            <person name="Jin M."/>
            <person name="Gunawan C."/>
            <person name="Balan V."/>
            <person name="Dale B.E."/>
            <person name="Jeffries T.W."/>
            <person name="Zinkel R."/>
            <person name="Barry K.W."/>
            <person name="Grigoriev I.V."/>
            <person name="Gasch A.P."/>
        </authorList>
    </citation>
    <scope>NUCLEOTIDE SEQUENCE [LARGE SCALE GENOMIC DNA]</scope>
    <source>
        <strain evidence="2">ATCC 10573</strain>
        <strain evidence="3">ATCC 10573 / BCRC 21748 / CBS 615 / JCM 9827 / NBRC 10315 / NRRL Y-1498 / VKM Y-70</strain>
    </source>
</reference>
<sequence length="228" mass="25764">MDPSTKIISHMNGQHQLASVDYLVVYGHVDLSQLAENSAKITAVDDKSFDISYDLKSSPNHKITLKWDEIEDGEGVVVSSMKDIKAKLVAMAKYAANKQGFSHVQITDYPPLSKETALFASLSVIFLIGSYDLNWLKRLLKQNPIFSTLTPFLPGFLWKVLDFSGRNIRTISAGMYIIHVIEILLTTGPALRKYRFPPAQRVAWLFVHFLEGFYSIIKMNKLIESKSH</sequence>
<dbReference type="InterPro" id="IPR019595">
    <property type="entry name" value="DUF2470"/>
</dbReference>
<name>G3B065_CANTC</name>
<dbReference type="Proteomes" id="UP000000707">
    <property type="component" value="Unassembled WGS sequence"/>
</dbReference>
<evidence type="ECO:0000313" key="3">
    <source>
        <dbReference type="Proteomes" id="UP000000707"/>
    </source>
</evidence>
<keyword evidence="3" id="KW-1185">Reference proteome</keyword>
<protein>
    <recommendedName>
        <fullName evidence="1">DUF2470 domain-containing protein</fullName>
    </recommendedName>
</protein>
<dbReference type="OrthoDB" id="5553410at2759"/>
<dbReference type="AlphaFoldDB" id="G3B065"/>
<gene>
    <name evidence="2" type="ORF">CANTEDRAFT_119572</name>
</gene>
<evidence type="ECO:0000259" key="1">
    <source>
        <dbReference type="Pfam" id="PF10615"/>
    </source>
</evidence>
<dbReference type="Gene3D" id="3.20.180.10">
    <property type="entry name" value="PNP-oxidase-like"/>
    <property type="match status" value="1"/>
</dbReference>
<feature type="domain" description="DUF2470" evidence="1">
    <location>
        <begin position="5"/>
        <end position="91"/>
    </location>
</feature>
<dbReference type="PANTHER" id="PTHR37783:SF1">
    <property type="entry name" value="MEMBRANE PROTEIN, PUTATIVE (AFU_ORTHOLOGUE AFUA_1G04315)-RELATED"/>
    <property type="match status" value="1"/>
</dbReference>
<dbReference type="PANTHER" id="PTHR37783">
    <property type="entry name" value="MEMBRANE PROTEIN, PUTATIVE (AFU_ORTHOLOGUE AFUA_1G04315)-RELATED"/>
    <property type="match status" value="1"/>
</dbReference>
<dbReference type="EMBL" id="GL996514">
    <property type="protein sequence ID" value="EGV65328.1"/>
    <property type="molecule type" value="Genomic_DNA"/>
</dbReference>
<evidence type="ECO:0000313" key="2">
    <source>
        <dbReference type="EMBL" id="EGV65329.1"/>
    </source>
</evidence>
<dbReference type="EMBL" id="GL996514">
    <property type="protein sequence ID" value="EGV65329.1"/>
    <property type="molecule type" value="Genomic_DNA"/>
</dbReference>
<accession>G3B065</accession>
<dbReference type="GeneID" id="18248711"/>
<dbReference type="HOGENOM" id="CLU_081019_1_0_1"/>
<dbReference type="RefSeq" id="XP_006685015.1">
    <property type="nucleotide sequence ID" value="XM_006684952.1"/>
</dbReference>
<dbReference type="KEGG" id="cten:18248711"/>
<dbReference type="Pfam" id="PF10615">
    <property type="entry name" value="DUF2470"/>
    <property type="match status" value="1"/>
</dbReference>
<organism evidence="3">
    <name type="scientific">Candida tenuis (strain ATCC 10573 / BCRC 21748 / CBS 615 / JCM 9827 / NBRC 10315 / NRRL Y-1498 / VKM Y-70)</name>
    <name type="common">Yeast</name>
    <name type="synonym">Yamadazyma tenuis</name>
    <dbReference type="NCBI Taxonomy" id="590646"/>
    <lineage>
        <taxon>Eukaryota</taxon>
        <taxon>Fungi</taxon>
        <taxon>Dikarya</taxon>
        <taxon>Ascomycota</taxon>
        <taxon>Saccharomycotina</taxon>
        <taxon>Pichiomycetes</taxon>
        <taxon>Debaryomycetaceae</taxon>
        <taxon>Yamadazyma</taxon>
    </lineage>
</organism>
<proteinExistence type="predicted"/>
<dbReference type="InterPro" id="IPR037119">
    <property type="entry name" value="Haem_oxidase_HugZ-like_sf"/>
</dbReference>